<keyword evidence="2" id="KW-1185">Reference proteome</keyword>
<dbReference type="Proteomes" id="UP001231649">
    <property type="component" value="Chromosome 15"/>
</dbReference>
<dbReference type="EMBL" id="CM056791">
    <property type="protein sequence ID" value="KAJ8725639.1"/>
    <property type="molecule type" value="Genomic_DNA"/>
</dbReference>
<evidence type="ECO:0000313" key="1">
    <source>
        <dbReference type="EMBL" id="KAJ8725639.1"/>
    </source>
</evidence>
<evidence type="ECO:0000313" key="2">
    <source>
        <dbReference type="Proteomes" id="UP001231649"/>
    </source>
</evidence>
<gene>
    <name evidence="1" type="ORF">PYW08_003822</name>
</gene>
<sequence length="109" mass="12119">MDIGLLIGASVLGGFLLLGIFYLWVCAANLPIVINEMERDEQAAIINKLQHLLEVNNQKTVPRALDSIPFSAQPEDVVNRNVFIVPRRTGTHVSNRINGHSKITKPYIT</sequence>
<protein>
    <submittedName>
        <fullName evidence="1">Uncharacterized protein</fullName>
    </submittedName>
</protein>
<comment type="caution">
    <text evidence="1">The sequence shown here is derived from an EMBL/GenBank/DDBJ whole genome shotgun (WGS) entry which is preliminary data.</text>
</comment>
<proteinExistence type="predicted"/>
<organism evidence="1 2">
    <name type="scientific">Mythimna loreyi</name>
    <dbReference type="NCBI Taxonomy" id="667449"/>
    <lineage>
        <taxon>Eukaryota</taxon>
        <taxon>Metazoa</taxon>
        <taxon>Ecdysozoa</taxon>
        <taxon>Arthropoda</taxon>
        <taxon>Hexapoda</taxon>
        <taxon>Insecta</taxon>
        <taxon>Pterygota</taxon>
        <taxon>Neoptera</taxon>
        <taxon>Endopterygota</taxon>
        <taxon>Lepidoptera</taxon>
        <taxon>Glossata</taxon>
        <taxon>Ditrysia</taxon>
        <taxon>Noctuoidea</taxon>
        <taxon>Noctuidae</taxon>
        <taxon>Noctuinae</taxon>
        <taxon>Hadenini</taxon>
        <taxon>Mythimna</taxon>
    </lineage>
</organism>
<name>A0ACC2QUA9_9NEOP</name>
<reference evidence="1" key="1">
    <citation type="submission" date="2023-03" db="EMBL/GenBank/DDBJ databases">
        <title>Chromosome-level genomes of two armyworms, Mythimna separata and Mythimna loreyi, provide insights into the biosynthesis and reception of sex pheromones.</title>
        <authorList>
            <person name="Zhao H."/>
        </authorList>
    </citation>
    <scope>NUCLEOTIDE SEQUENCE</scope>
    <source>
        <strain evidence="1">BeijingLab</strain>
    </source>
</reference>
<accession>A0ACC2QUA9</accession>